<evidence type="ECO:0000313" key="4">
    <source>
        <dbReference type="EMBL" id="ETW32375.1"/>
    </source>
</evidence>
<reference evidence="4 5" key="2">
    <citation type="submission" date="2013-02" db="EMBL/GenBank/DDBJ databases">
        <title>The Genome Sequence of Plasmodium falciparum FCH/4.</title>
        <authorList>
            <consortium name="The Broad Institute Genome Sequencing Platform"/>
            <consortium name="The Broad Institute Genome Sequencing Center for Infectious Disease"/>
            <person name="Neafsey D."/>
            <person name="Cheeseman I."/>
            <person name="Volkman S."/>
            <person name="Adams J."/>
            <person name="Walker B."/>
            <person name="Young S.K."/>
            <person name="Zeng Q."/>
            <person name="Gargeya S."/>
            <person name="Fitzgerald M."/>
            <person name="Haas B."/>
            <person name="Abouelleil A."/>
            <person name="Alvarado L."/>
            <person name="Arachchi H.M."/>
            <person name="Berlin A.M."/>
            <person name="Chapman S.B."/>
            <person name="Dewar J."/>
            <person name="Goldberg J."/>
            <person name="Griggs A."/>
            <person name="Gujja S."/>
            <person name="Hansen M."/>
            <person name="Howarth C."/>
            <person name="Imamovic A."/>
            <person name="Larimer J."/>
            <person name="McCowan C."/>
            <person name="Murphy C."/>
            <person name="Neiman D."/>
            <person name="Pearson M."/>
            <person name="Priest M."/>
            <person name="Roberts A."/>
            <person name="Saif S."/>
            <person name="Shea T."/>
            <person name="Sisk P."/>
            <person name="Sykes S."/>
            <person name="Wortman J."/>
            <person name="Nusbaum C."/>
            <person name="Birren B."/>
        </authorList>
    </citation>
    <scope>NUCLEOTIDE SEQUENCE [LARGE SCALE GENOMIC DNA]</scope>
    <source>
        <strain evidence="4 5">FCH/4</strain>
    </source>
</reference>
<feature type="compositionally biased region" description="Low complexity" evidence="2">
    <location>
        <begin position="334"/>
        <end position="343"/>
    </location>
</feature>
<feature type="compositionally biased region" description="Basic and acidic residues" evidence="2">
    <location>
        <begin position="344"/>
        <end position="353"/>
    </location>
</feature>
<keyword evidence="3" id="KW-0812">Transmembrane</keyword>
<evidence type="ECO:0000313" key="5">
    <source>
        <dbReference type="Proteomes" id="UP000030656"/>
    </source>
</evidence>
<feature type="coiled-coil region" evidence="1">
    <location>
        <begin position="100"/>
        <end position="127"/>
    </location>
</feature>
<name>A0A024VVZ3_PLAFA</name>
<accession>A0A024VVZ3</accession>
<dbReference type="AlphaFoldDB" id="A0A024VVZ3"/>
<feature type="transmembrane region" description="Helical" evidence="3">
    <location>
        <begin position="36"/>
        <end position="54"/>
    </location>
</feature>
<dbReference type="EMBL" id="KI927800">
    <property type="protein sequence ID" value="ETW32375.1"/>
    <property type="molecule type" value="Genomic_DNA"/>
</dbReference>
<reference evidence="4 5" key="1">
    <citation type="submission" date="2013-02" db="EMBL/GenBank/DDBJ databases">
        <title>The Genome Annotation of Plasmodium falciparum FCH/4.</title>
        <authorList>
            <consortium name="The Broad Institute Genome Sequencing Platform"/>
            <consortium name="The Broad Institute Genome Sequencing Center for Infectious Disease"/>
            <person name="Neafsey D."/>
            <person name="Hoffman S."/>
            <person name="Volkman S."/>
            <person name="Rosenthal P."/>
            <person name="Walker B."/>
            <person name="Young S.K."/>
            <person name="Zeng Q."/>
            <person name="Gargeya S."/>
            <person name="Fitzgerald M."/>
            <person name="Haas B."/>
            <person name="Abouelleil A."/>
            <person name="Allen A.W."/>
            <person name="Alvarado L."/>
            <person name="Arachchi H.M."/>
            <person name="Berlin A.M."/>
            <person name="Chapman S.B."/>
            <person name="Gainer-Dewar J."/>
            <person name="Goldberg J."/>
            <person name="Griggs A."/>
            <person name="Gujja S."/>
            <person name="Hansen M."/>
            <person name="Howarth C."/>
            <person name="Imamovic A."/>
            <person name="Ireland A."/>
            <person name="Larimer J."/>
            <person name="McCowan C."/>
            <person name="Murphy C."/>
            <person name="Pearson M."/>
            <person name="Poon T.W."/>
            <person name="Priest M."/>
            <person name="Roberts A."/>
            <person name="Saif S."/>
            <person name="Shea T."/>
            <person name="Sisk P."/>
            <person name="Sykes S."/>
            <person name="Wortman J."/>
            <person name="Nusbaum C."/>
            <person name="Birren B."/>
        </authorList>
    </citation>
    <scope>NUCLEOTIDE SEQUENCE [LARGE SCALE GENOMIC DNA]</scope>
    <source>
        <strain evidence="4 5">FCH/4</strain>
    </source>
</reference>
<keyword evidence="3" id="KW-1133">Transmembrane helix</keyword>
<keyword evidence="3" id="KW-0472">Membrane</keyword>
<gene>
    <name evidence="4" type="ORF">PFFCH_00212</name>
</gene>
<proteinExistence type="predicted"/>
<organism evidence="4 5">
    <name type="scientific">Plasmodium falciparum FCH/4</name>
    <dbReference type="NCBI Taxonomy" id="1036724"/>
    <lineage>
        <taxon>Eukaryota</taxon>
        <taxon>Sar</taxon>
        <taxon>Alveolata</taxon>
        <taxon>Apicomplexa</taxon>
        <taxon>Aconoidasida</taxon>
        <taxon>Haemosporida</taxon>
        <taxon>Plasmodiidae</taxon>
        <taxon>Plasmodium</taxon>
        <taxon>Plasmodium (Laverania)</taxon>
    </lineage>
</organism>
<sequence>MFQVDLLYYRIKYDEDKFYKVKKNNEIMKNGKMKKYYGYIIINFFFSLKEYIMFEYKAKKFFLYNEFVHIGGYMRKEKKIQSIVFSPDEVDNIQYGNITKMNTQQNIKKIEDEEEEKKKKNLNREKDVTITNEKNSIQKDNGNIIKKDTNILKDNSNDNNMISYDEYINYNKHIENNVLFFSNFICPVDDLFYMKKNYGGAIDFHFHIEKSWKQIHSILFKCVNNNCSCDMKEKKRTERKLHNYINNPKIDKEKEYITEMNNDEKENIEKQILLYRKKYIFRKKNDNLKNYFKRKIHIKCNIKNTKYLYYSYNKKNSTTYKEEIQNKYYKLYNEPNLNNSQENNNKKNHDNMKKKEKKNHSNFYFVNKIYRFDKNFIEIENFLKNYNKKIGRLYQRYYVIKKKKNMKDIYTYAKTVLLARHLKKKFTLKIYDFNKIKKEVEHICNNNRYISNGNYK</sequence>
<evidence type="ECO:0000256" key="1">
    <source>
        <dbReference type="SAM" id="Coils"/>
    </source>
</evidence>
<feature type="region of interest" description="Disordered" evidence="2">
    <location>
        <begin position="334"/>
        <end position="357"/>
    </location>
</feature>
<evidence type="ECO:0000256" key="2">
    <source>
        <dbReference type="SAM" id="MobiDB-lite"/>
    </source>
</evidence>
<evidence type="ECO:0000256" key="3">
    <source>
        <dbReference type="SAM" id="Phobius"/>
    </source>
</evidence>
<protein>
    <submittedName>
        <fullName evidence="4">Uncharacterized protein</fullName>
    </submittedName>
</protein>
<keyword evidence="1" id="KW-0175">Coiled coil</keyword>
<dbReference type="Proteomes" id="UP000030656">
    <property type="component" value="Unassembled WGS sequence"/>
</dbReference>